<dbReference type="Proteomes" id="UP000033866">
    <property type="component" value="Unassembled WGS sequence"/>
</dbReference>
<proteinExistence type="predicted"/>
<evidence type="ECO:0000313" key="2">
    <source>
        <dbReference type="Proteomes" id="UP000033866"/>
    </source>
</evidence>
<dbReference type="EMBL" id="LBPV01000024">
    <property type="protein sequence ID" value="KKP65434.1"/>
    <property type="molecule type" value="Genomic_DNA"/>
</dbReference>
<reference evidence="1 2" key="1">
    <citation type="journal article" date="2015" name="Nature">
        <title>rRNA introns, odd ribosomes, and small enigmatic genomes across a large radiation of phyla.</title>
        <authorList>
            <person name="Brown C.T."/>
            <person name="Hug L.A."/>
            <person name="Thomas B.C."/>
            <person name="Sharon I."/>
            <person name="Castelle C.J."/>
            <person name="Singh A."/>
            <person name="Wilkins M.J."/>
            <person name="Williams K.H."/>
            <person name="Banfield J.F."/>
        </authorList>
    </citation>
    <scope>NUCLEOTIDE SEQUENCE [LARGE SCALE GENOMIC DNA]</scope>
</reference>
<accession>A0A0G0B7V4</accession>
<dbReference type="AlphaFoldDB" id="A0A0G0B7V4"/>
<evidence type="ECO:0000313" key="1">
    <source>
        <dbReference type="EMBL" id="KKP65434.1"/>
    </source>
</evidence>
<name>A0A0G0B7V4_9BACT</name>
<comment type="caution">
    <text evidence="1">The sequence shown here is derived from an EMBL/GenBank/DDBJ whole genome shotgun (WGS) entry which is preliminary data.</text>
</comment>
<sequence length="142" mass="16959">MYSSIYFDLDDTLVKDNLETGKSELLQSGYDEYVRLKNLYPVIPFRLLTNRLKNQISFPQEYTFDEVIGKEDSDLFILEKLHSIPWVVFLNPLNIYIYLNAMSLYRRGETSKALYLFLRHVCEGEKILMIDDDRRVSLLFRW</sequence>
<protein>
    <submittedName>
        <fullName evidence="1">Uncharacterized protein</fullName>
    </submittedName>
</protein>
<organism evidence="1 2">
    <name type="scientific">candidate division WS6 bacterium GW2011_GWE1_34_7</name>
    <dbReference type="NCBI Taxonomy" id="1619093"/>
    <lineage>
        <taxon>Bacteria</taxon>
        <taxon>Candidatus Dojkabacteria</taxon>
    </lineage>
</organism>
<gene>
    <name evidence="1" type="ORF">UR61_C0024G0009</name>
</gene>